<keyword evidence="9" id="KW-0833">Ubl conjugation pathway</keyword>
<evidence type="ECO:0000256" key="14">
    <source>
        <dbReference type="PROSITE-ProRule" id="PRU00175"/>
    </source>
</evidence>
<evidence type="ECO:0000259" key="15">
    <source>
        <dbReference type="PROSITE" id="PS50089"/>
    </source>
</evidence>
<gene>
    <name evidence="16" type="ORF">LVIROSA_LOCUS10677</name>
</gene>
<comment type="caution">
    <text evidence="16">The sequence shown here is derived from an EMBL/GenBank/DDBJ whole genome shotgun (WGS) entry which is preliminary data.</text>
</comment>
<dbReference type="SUPFAM" id="SSF57850">
    <property type="entry name" value="RING/U-box"/>
    <property type="match status" value="1"/>
</dbReference>
<dbReference type="PROSITE" id="PS50089">
    <property type="entry name" value="ZF_RING_2"/>
    <property type="match status" value="1"/>
</dbReference>
<reference evidence="16 17" key="1">
    <citation type="submission" date="2022-01" db="EMBL/GenBank/DDBJ databases">
        <authorList>
            <person name="Xiong W."/>
            <person name="Schranz E."/>
        </authorList>
    </citation>
    <scope>NUCLEOTIDE SEQUENCE [LARGE SCALE GENOMIC DNA]</scope>
</reference>
<dbReference type="Gene3D" id="3.30.40.10">
    <property type="entry name" value="Zinc/RING finger domain, C3HC4 (zinc finger)"/>
    <property type="match status" value="1"/>
</dbReference>
<evidence type="ECO:0000256" key="10">
    <source>
        <dbReference type="ARBA" id="ARBA00022833"/>
    </source>
</evidence>
<dbReference type="InterPro" id="IPR044600">
    <property type="entry name" value="ATL1/ATL16-like"/>
</dbReference>
<dbReference type="PANTHER" id="PTHR46913:SF1">
    <property type="entry name" value="RING-H2 FINGER PROTEIN ATL16"/>
    <property type="match status" value="1"/>
</dbReference>
<comment type="catalytic activity">
    <reaction evidence="1">
        <text>S-ubiquitinyl-[E2 ubiquitin-conjugating enzyme]-L-cysteine + [acceptor protein]-L-lysine = [E2 ubiquitin-conjugating enzyme]-L-cysteine + N(6)-ubiquitinyl-[acceptor protein]-L-lysine.</text>
        <dbReference type="EC" id="2.3.2.27"/>
    </reaction>
</comment>
<dbReference type="Proteomes" id="UP001157418">
    <property type="component" value="Unassembled WGS sequence"/>
</dbReference>
<protein>
    <recommendedName>
        <fullName evidence="4">RING-type E3 ubiquitin transferase</fullName>
        <ecNumber evidence="4">2.3.2.27</ecNumber>
    </recommendedName>
</protein>
<evidence type="ECO:0000256" key="1">
    <source>
        <dbReference type="ARBA" id="ARBA00000900"/>
    </source>
</evidence>
<dbReference type="SMART" id="SM00184">
    <property type="entry name" value="RING"/>
    <property type="match status" value="1"/>
</dbReference>
<evidence type="ECO:0000256" key="12">
    <source>
        <dbReference type="ARBA" id="ARBA00023136"/>
    </source>
</evidence>
<evidence type="ECO:0000256" key="13">
    <source>
        <dbReference type="ARBA" id="ARBA00024209"/>
    </source>
</evidence>
<sequence>MMMMMIMIAGFVDSIMSPIKTWLDTVSNTHDHLKNTSMVVKELGVGISPIECIVCLSEVASGERLAMLERCRHGFHVQCVEAWLKDHPNCPLCRTPISGSNEDTHKHRVYLKKLYGIMSCYGFRAVESTAGWLARVSTPVFLRASVTCDITSR</sequence>
<keyword evidence="7" id="KW-0479">Metal-binding</keyword>
<keyword evidence="12" id="KW-0472">Membrane</keyword>
<dbReference type="GO" id="GO:0008270">
    <property type="term" value="F:zinc ion binding"/>
    <property type="evidence" value="ECO:0007669"/>
    <property type="project" value="UniProtKB-KW"/>
</dbReference>
<dbReference type="PANTHER" id="PTHR46913">
    <property type="entry name" value="RING-H2 FINGER PROTEIN ATL16"/>
    <property type="match status" value="1"/>
</dbReference>
<evidence type="ECO:0000256" key="2">
    <source>
        <dbReference type="ARBA" id="ARBA00004167"/>
    </source>
</evidence>
<dbReference type="GO" id="GO:0016567">
    <property type="term" value="P:protein ubiquitination"/>
    <property type="evidence" value="ECO:0007669"/>
    <property type="project" value="InterPro"/>
</dbReference>
<comment type="subcellular location">
    <subcellularLocation>
        <location evidence="2">Membrane</location>
        <topology evidence="2">Single-pass membrane protein</topology>
    </subcellularLocation>
</comment>
<comment type="pathway">
    <text evidence="3">Protein modification; protein ubiquitination.</text>
</comment>
<keyword evidence="10" id="KW-0862">Zinc</keyword>
<evidence type="ECO:0000256" key="3">
    <source>
        <dbReference type="ARBA" id="ARBA00004906"/>
    </source>
</evidence>
<proteinExistence type="inferred from homology"/>
<keyword evidence="17" id="KW-1185">Reference proteome</keyword>
<feature type="domain" description="RING-type" evidence="15">
    <location>
        <begin position="52"/>
        <end position="94"/>
    </location>
</feature>
<evidence type="ECO:0000256" key="9">
    <source>
        <dbReference type="ARBA" id="ARBA00022786"/>
    </source>
</evidence>
<dbReference type="InterPro" id="IPR001841">
    <property type="entry name" value="Znf_RING"/>
</dbReference>
<dbReference type="GO" id="GO:0061630">
    <property type="term" value="F:ubiquitin protein ligase activity"/>
    <property type="evidence" value="ECO:0007669"/>
    <property type="project" value="UniProtKB-EC"/>
</dbReference>
<organism evidence="16 17">
    <name type="scientific">Lactuca virosa</name>
    <dbReference type="NCBI Taxonomy" id="75947"/>
    <lineage>
        <taxon>Eukaryota</taxon>
        <taxon>Viridiplantae</taxon>
        <taxon>Streptophyta</taxon>
        <taxon>Embryophyta</taxon>
        <taxon>Tracheophyta</taxon>
        <taxon>Spermatophyta</taxon>
        <taxon>Magnoliopsida</taxon>
        <taxon>eudicotyledons</taxon>
        <taxon>Gunneridae</taxon>
        <taxon>Pentapetalae</taxon>
        <taxon>asterids</taxon>
        <taxon>campanulids</taxon>
        <taxon>Asterales</taxon>
        <taxon>Asteraceae</taxon>
        <taxon>Cichorioideae</taxon>
        <taxon>Cichorieae</taxon>
        <taxon>Lactucinae</taxon>
        <taxon>Lactuca</taxon>
    </lineage>
</organism>
<evidence type="ECO:0000256" key="11">
    <source>
        <dbReference type="ARBA" id="ARBA00022989"/>
    </source>
</evidence>
<evidence type="ECO:0000256" key="5">
    <source>
        <dbReference type="ARBA" id="ARBA00022679"/>
    </source>
</evidence>
<keyword evidence="11" id="KW-1133">Transmembrane helix</keyword>
<accession>A0AAU9M6C7</accession>
<evidence type="ECO:0000256" key="7">
    <source>
        <dbReference type="ARBA" id="ARBA00022723"/>
    </source>
</evidence>
<evidence type="ECO:0000256" key="8">
    <source>
        <dbReference type="ARBA" id="ARBA00022771"/>
    </source>
</evidence>
<evidence type="ECO:0000256" key="4">
    <source>
        <dbReference type="ARBA" id="ARBA00012483"/>
    </source>
</evidence>
<dbReference type="GO" id="GO:0016020">
    <property type="term" value="C:membrane"/>
    <property type="evidence" value="ECO:0007669"/>
    <property type="project" value="UniProtKB-SubCell"/>
</dbReference>
<dbReference type="EMBL" id="CAKMRJ010001112">
    <property type="protein sequence ID" value="CAH1423399.1"/>
    <property type="molecule type" value="Genomic_DNA"/>
</dbReference>
<dbReference type="AlphaFoldDB" id="A0AAU9M6C7"/>
<evidence type="ECO:0000256" key="6">
    <source>
        <dbReference type="ARBA" id="ARBA00022692"/>
    </source>
</evidence>
<dbReference type="Pfam" id="PF13639">
    <property type="entry name" value="zf-RING_2"/>
    <property type="match status" value="1"/>
</dbReference>
<keyword evidence="5" id="KW-0808">Transferase</keyword>
<evidence type="ECO:0000313" key="17">
    <source>
        <dbReference type="Proteomes" id="UP001157418"/>
    </source>
</evidence>
<keyword evidence="8 14" id="KW-0863">Zinc-finger</keyword>
<name>A0AAU9M6C7_9ASTR</name>
<keyword evidence="6" id="KW-0812">Transmembrane</keyword>
<dbReference type="InterPro" id="IPR013083">
    <property type="entry name" value="Znf_RING/FYVE/PHD"/>
</dbReference>
<comment type="similarity">
    <text evidence="13">Belongs to the RING-type zinc finger family. ATL subfamily.</text>
</comment>
<evidence type="ECO:0000313" key="16">
    <source>
        <dbReference type="EMBL" id="CAH1423399.1"/>
    </source>
</evidence>
<dbReference type="EC" id="2.3.2.27" evidence="4"/>